<name>A0A8J4V4I6_9MYCE</name>
<dbReference type="Gene3D" id="3.30.1360.180">
    <property type="match status" value="1"/>
</dbReference>
<gene>
    <name evidence="2" type="ORF">CYY_005126</name>
</gene>
<evidence type="ECO:0000313" key="2">
    <source>
        <dbReference type="EMBL" id="KAF2073577.1"/>
    </source>
</evidence>
<dbReference type="OrthoDB" id="415411at2759"/>
<keyword evidence="1" id="KW-0812">Transmembrane</keyword>
<comment type="caution">
    <text evidence="2">The sequence shown here is derived from an EMBL/GenBank/DDBJ whole genome shotgun (WGS) entry which is preliminary data.</text>
</comment>
<keyword evidence="1" id="KW-0472">Membrane</keyword>
<evidence type="ECO:0000256" key="1">
    <source>
        <dbReference type="SAM" id="Phobius"/>
    </source>
</evidence>
<dbReference type="Gene3D" id="3.40.720.10">
    <property type="entry name" value="Alkaline Phosphatase, subunit A"/>
    <property type="match status" value="1"/>
</dbReference>
<reference evidence="2" key="1">
    <citation type="submission" date="2020-01" db="EMBL/GenBank/DDBJ databases">
        <title>Development of genomics and gene disruption for Polysphondylium violaceum indicates a role for the polyketide synthase stlB in stalk morphogenesis.</title>
        <authorList>
            <person name="Narita B."/>
            <person name="Kawabe Y."/>
            <person name="Kin K."/>
            <person name="Saito T."/>
            <person name="Gibbs R."/>
            <person name="Kuspa A."/>
            <person name="Muzny D."/>
            <person name="Queller D."/>
            <person name="Richards S."/>
            <person name="Strassman J."/>
            <person name="Sucgang R."/>
            <person name="Worley K."/>
            <person name="Schaap P."/>
        </authorList>
    </citation>
    <scope>NUCLEOTIDE SEQUENCE</scope>
    <source>
        <strain evidence="2">QSvi11</strain>
    </source>
</reference>
<sequence length="469" mass="52978">MHSIDIDIDASQERQTETKKKSVILLVLVSFVSLSMIVGIFLALYLNLHDLNGVNHTDIDDMVGYGDNSDMANGHPHEKYPTIVVSLDGFRYDYLQRGLTPHLDSLKDNGYYADYMTPQFPSKTFPNHYSLATGLLPKYHGIFGNHMYDPVAKKAFSTYDPSWFGGEPIWVTAEKANIPTACYFWFGCSVPIKNRSPSLNYPNYTTTDSDIIFNQIGDWRVSYKDGMNGSAPLLTMAYIYEVDDRAHTFGPESSQVNDEIVKVDRNVGDLISRLKQNQLFNKTNIIIVSDHGMASLSSSRVINLDDYFNTSCVVIGDLSPISFLFPIDGLITKEQLYESLAHKHPNMSVYYREDIPAHYQLYQDSLPYNARLSPVFVVADLGWQVVTNKMEERKGDHGYDNQETDMRAIFIAHGPNIKSRLSMPTDTLPTSFRNVELYNLLISLLGIDKTNAALNNGTTLLSDKIFKFT</sequence>
<dbReference type="SUPFAM" id="SSF53649">
    <property type="entry name" value="Alkaline phosphatase-like"/>
    <property type="match status" value="1"/>
</dbReference>
<dbReference type="CDD" id="cd16018">
    <property type="entry name" value="Enpp"/>
    <property type="match status" value="1"/>
</dbReference>
<dbReference type="PANTHER" id="PTHR10151">
    <property type="entry name" value="ECTONUCLEOTIDE PYROPHOSPHATASE/PHOSPHODIESTERASE"/>
    <property type="match status" value="1"/>
</dbReference>
<dbReference type="EMBL" id="AJWJ01000196">
    <property type="protein sequence ID" value="KAF2073577.1"/>
    <property type="molecule type" value="Genomic_DNA"/>
</dbReference>
<dbReference type="InterPro" id="IPR002591">
    <property type="entry name" value="Phosphodiest/P_Trfase"/>
</dbReference>
<dbReference type="InterPro" id="IPR017850">
    <property type="entry name" value="Alkaline_phosphatase_core_sf"/>
</dbReference>
<keyword evidence="1" id="KW-1133">Transmembrane helix</keyword>
<feature type="transmembrane region" description="Helical" evidence="1">
    <location>
        <begin position="23"/>
        <end position="46"/>
    </location>
</feature>
<dbReference type="Proteomes" id="UP000695562">
    <property type="component" value="Unassembled WGS sequence"/>
</dbReference>
<dbReference type="AlphaFoldDB" id="A0A8J4V4I6"/>
<keyword evidence="3" id="KW-1185">Reference proteome</keyword>
<evidence type="ECO:0000313" key="3">
    <source>
        <dbReference type="Proteomes" id="UP000695562"/>
    </source>
</evidence>
<protein>
    <recommendedName>
        <fullName evidence="4">Type I phosphodiesterase/nucleotide pyrophosphatase family protein</fullName>
    </recommendedName>
</protein>
<dbReference type="GO" id="GO:0016787">
    <property type="term" value="F:hydrolase activity"/>
    <property type="evidence" value="ECO:0007669"/>
    <property type="project" value="UniProtKB-ARBA"/>
</dbReference>
<evidence type="ECO:0008006" key="4">
    <source>
        <dbReference type="Google" id="ProtNLM"/>
    </source>
</evidence>
<accession>A0A8J4V4I6</accession>
<proteinExistence type="predicted"/>
<organism evidence="2 3">
    <name type="scientific">Polysphondylium violaceum</name>
    <dbReference type="NCBI Taxonomy" id="133409"/>
    <lineage>
        <taxon>Eukaryota</taxon>
        <taxon>Amoebozoa</taxon>
        <taxon>Evosea</taxon>
        <taxon>Eumycetozoa</taxon>
        <taxon>Dictyostelia</taxon>
        <taxon>Dictyosteliales</taxon>
        <taxon>Dictyosteliaceae</taxon>
        <taxon>Polysphondylium</taxon>
    </lineage>
</organism>
<dbReference type="PANTHER" id="PTHR10151:SF120">
    <property type="entry name" value="BIS(5'-ADENOSYL)-TRIPHOSPHATASE"/>
    <property type="match status" value="1"/>
</dbReference>
<dbReference type="Pfam" id="PF01663">
    <property type="entry name" value="Phosphodiest"/>
    <property type="match status" value="1"/>
</dbReference>